<keyword evidence="1" id="KW-0472">Membrane</keyword>
<organism evidence="2 3">
    <name type="scientific">Clostridium saudiense</name>
    <dbReference type="NCBI Taxonomy" id="1414720"/>
    <lineage>
        <taxon>Bacteria</taxon>
        <taxon>Bacillati</taxon>
        <taxon>Bacillota</taxon>
        <taxon>Clostridia</taxon>
        <taxon>Eubacteriales</taxon>
        <taxon>Clostridiaceae</taxon>
        <taxon>Clostridium</taxon>
    </lineage>
</organism>
<evidence type="ECO:0000313" key="3">
    <source>
        <dbReference type="Proteomes" id="UP000767334"/>
    </source>
</evidence>
<keyword evidence="3" id="KW-1185">Reference proteome</keyword>
<dbReference type="RefSeq" id="WP_204571788.1">
    <property type="nucleotide sequence ID" value="NZ_JACJLL010000007.1"/>
</dbReference>
<sequence>MICGIALITLVAMFVIRGVFSDLGSLMNLTLYGVCTILIYTCGILFLSKFNREQ</sequence>
<gene>
    <name evidence="2" type="ORF">H6A19_01955</name>
</gene>
<keyword evidence="1" id="KW-1133">Transmembrane helix</keyword>
<evidence type="ECO:0000256" key="1">
    <source>
        <dbReference type="SAM" id="Phobius"/>
    </source>
</evidence>
<feature type="transmembrane region" description="Helical" evidence="1">
    <location>
        <begin position="31"/>
        <end position="48"/>
    </location>
</feature>
<keyword evidence="1" id="KW-0812">Transmembrane</keyword>
<proteinExistence type="predicted"/>
<dbReference type="EMBL" id="JACJLL010000007">
    <property type="protein sequence ID" value="MBM6818112.1"/>
    <property type="molecule type" value="Genomic_DNA"/>
</dbReference>
<protein>
    <submittedName>
        <fullName evidence="2">Uncharacterized protein</fullName>
    </submittedName>
</protein>
<reference evidence="2 3" key="1">
    <citation type="journal article" date="2021" name="Sci. Rep.">
        <title>The distribution of antibiotic resistance genes in chicken gut microbiota commensals.</title>
        <authorList>
            <person name="Juricova H."/>
            <person name="Matiasovicova J."/>
            <person name="Kubasova T."/>
            <person name="Cejkova D."/>
            <person name="Rychlik I."/>
        </authorList>
    </citation>
    <scope>NUCLEOTIDE SEQUENCE [LARGE SCALE GENOMIC DNA]</scope>
    <source>
        <strain evidence="2 3">An435</strain>
    </source>
</reference>
<dbReference type="Proteomes" id="UP000767334">
    <property type="component" value="Unassembled WGS sequence"/>
</dbReference>
<accession>A0ABS2FCR6</accession>
<comment type="caution">
    <text evidence="2">The sequence shown here is derived from an EMBL/GenBank/DDBJ whole genome shotgun (WGS) entry which is preliminary data.</text>
</comment>
<evidence type="ECO:0000313" key="2">
    <source>
        <dbReference type="EMBL" id="MBM6818112.1"/>
    </source>
</evidence>
<name>A0ABS2FCR6_9CLOT</name>